<feature type="transmembrane region" description="Helical" evidence="1">
    <location>
        <begin position="52"/>
        <end position="72"/>
    </location>
</feature>
<sequence length="73" mass="8641">MEERQTRVEYIEDETRTARSDAERANTRIDAVEQRLDEHDAKWREDRTEKRWVWTAIIAIVGTIGVPIIIAFI</sequence>
<gene>
    <name evidence="2" type="ORF">ACFSUB_04005</name>
</gene>
<dbReference type="EMBL" id="JBHUML010000002">
    <property type="protein sequence ID" value="MFD2704617.1"/>
    <property type="molecule type" value="Genomic_DNA"/>
</dbReference>
<evidence type="ECO:0000256" key="1">
    <source>
        <dbReference type="SAM" id="Phobius"/>
    </source>
</evidence>
<organism evidence="2 3">
    <name type="scientific">Salibacterium lacus</name>
    <dbReference type="NCBI Taxonomy" id="1898109"/>
    <lineage>
        <taxon>Bacteria</taxon>
        <taxon>Bacillati</taxon>
        <taxon>Bacillota</taxon>
        <taxon>Bacilli</taxon>
        <taxon>Bacillales</taxon>
        <taxon>Bacillaceae</taxon>
    </lineage>
</organism>
<proteinExistence type="predicted"/>
<dbReference type="RefSeq" id="WP_380711894.1">
    <property type="nucleotide sequence ID" value="NZ_JBHUML010000002.1"/>
</dbReference>
<keyword evidence="3" id="KW-1185">Reference proteome</keyword>
<keyword evidence="1" id="KW-0812">Transmembrane</keyword>
<accession>A0ABW5T0D4</accession>
<protein>
    <submittedName>
        <fullName evidence="2">Uncharacterized protein</fullName>
    </submittedName>
</protein>
<comment type="caution">
    <text evidence="2">The sequence shown here is derived from an EMBL/GenBank/DDBJ whole genome shotgun (WGS) entry which is preliminary data.</text>
</comment>
<name>A0ABW5T0D4_9BACI</name>
<dbReference type="Proteomes" id="UP001597520">
    <property type="component" value="Unassembled WGS sequence"/>
</dbReference>
<keyword evidence="1" id="KW-0472">Membrane</keyword>
<evidence type="ECO:0000313" key="3">
    <source>
        <dbReference type="Proteomes" id="UP001597520"/>
    </source>
</evidence>
<reference evidence="3" key="1">
    <citation type="journal article" date="2019" name="Int. J. Syst. Evol. Microbiol.">
        <title>The Global Catalogue of Microorganisms (GCM) 10K type strain sequencing project: providing services to taxonomists for standard genome sequencing and annotation.</title>
        <authorList>
            <consortium name="The Broad Institute Genomics Platform"/>
            <consortium name="The Broad Institute Genome Sequencing Center for Infectious Disease"/>
            <person name="Wu L."/>
            <person name="Ma J."/>
        </authorList>
    </citation>
    <scope>NUCLEOTIDE SEQUENCE [LARGE SCALE GENOMIC DNA]</scope>
    <source>
        <strain evidence="3">KCTC 33792</strain>
    </source>
</reference>
<keyword evidence="1" id="KW-1133">Transmembrane helix</keyword>
<evidence type="ECO:0000313" key="2">
    <source>
        <dbReference type="EMBL" id="MFD2704617.1"/>
    </source>
</evidence>